<dbReference type="Proteomes" id="UP000663852">
    <property type="component" value="Unassembled WGS sequence"/>
</dbReference>
<proteinExistence type="predicted"/>
<organism evidence="1 3">
    <name type="scientific">Adineta ricciae</name>
    <name type="common">Rotifer</name>
    <dbReference type="NCBI Taxonomy" id="249248"/>
    <lineage>
        <taxon>Eukaryota</taxon>
        <taxon>Metazoa</taxon>
        <taxon>Spiralia</taxon>
        <taxon>Gnathifera</taxon>
        <taxon>Rotifera</taxon>
        <taxon>Eurotatoria</taxon>
        <taxon>Bdelloidea</taxon>
        <taxon>Adinetida</taxon>
        <taxon>Adinetidae</taxon>
        <taxon>Adineta</taxon>
    </lineage>
</organism>
<dbReference type="AlphaFoldDB" id="A0A814Q1N6"/>
<dbReference type="EMBL" id="CAJNOR010001282">
    <property type="protein sequence ID" value="CAF1113424.1"/>
    <property type="molecule type" value="Genomic_DNA"/>
</dbReference>
<dbReference type="Gene3D" id="2.60.120.200">
    <property type="match status" value="1"/>
</dbReference>
<reference evidence="1" key="1">
    <citation type="submission" date="2021-02" db="EMBL/GenBank/DDBJ databases">
        <authorList>
            <person name="Nowell W R."/>
        </authorList>
    </citation>
    <scope>NUCLEOTIDE SEQUENCE</scope>
</reference>
<accession>A0A814Q1N6</accession>
<evidence type="ECO:0000313" key="1">
    <source>
        <dbReference type="EMBL" id="CAF1113424.1"/>
    </source>
</evidence>
<keyword evidence="3" id="KW-1185">Reference proteome</keyword>
<evidence type="ECO:0000313" key="2">
    <source>
        <dbReference type="EMBL" id="CAF1227890.1"/>
    </source>
</evidence>
<evidence type="ECO:0000313" key="3">
    <source>
        <dbReference type="Proteomes" id="UP000663828"/>
    </source>
</evidence>
<protein>
    <submittedName>
        <fullName evidence="1">Uncharacterized protein</fullName>
    </submittedName>
</protein>
<sequence>MEFTLRGCSGYAMNIENNLHAIQAVDVSSAVGRINQALNFSSNTSLYKIEGFTPLGQSNQPYSVSLWTQPATIQEASLIHLSAQNDGQGWCIDLLGFLVSGAILSRR</sequence>
<dbReference type="EMBL" id="CAJNOJ010000164">
    <property type="protein sequence ID" value="CAF1227890.1"/>
    <property type="molecule type" value="Genomic_DNA"/>
</dbReference>
<dbReference type="Proteomes" id="UP000663828">
    <property type="component" value="Unassembled WGS sequence"/>
</dbReference>
<name>A0A814Q1N6_ADIRI</name>
<gene>
    <name evidence="2" type="ORF">EDS130_LOCUS26770</name>
    <name evidence="1" type="ORF">XAT740_LOCUS18989</name>
</gene>
<dbReference type="OrthoDB" id="10075367at2759"/>
<comment type="caution">
    <text evidence="1">The sequence shown here is derived from an EMBL/GenBank/DDBJ whole genome shotgun (WGS) entry which is preliminary data.</text>
</comment>